<keyword evidence="5 8" id="KW-1133">Transmembrane helix</keyword>
<evidence type="ECO:0000256" key="7">
    <source>
        <dbReference type="SAM" id="MobiDB-lite"/>
    </source>
</evidence>
<name>A0A5M9MDQ5_9EURO</name>
<dbReference type="PANTHER" id="PTHR23501">
    <property type="entry name" value="MAJOR FACILITATOR SUPERFAMILY"/>
    <property type="match status" value="1"/>
</dbReference>
<feature type="transmembrane region" description="Helical" evidence="8">
    <location>
        <begin position="146"/>
        <end position="165"/>
    </location>
</feature>
<evidence type="ECO:0000259" key="9">
    <source>
        <dbReference type="PROSITE" id="PS50850"/>
    </source>
</evidence>
<dbReference type="GeneID" id="54334315"/>
<feature type="region of interest" description="Disordered" evidence="7">
    <location>
        <begin position="1"/>
        <end position="139"/>
    </location>
</feature>
<comment type="similarity">
    <text evidence="2">Belongs to the major facilitator superfamily. TCR/Tet family.</text>
</comment>
<feature type="transmembrane region" description="Helical" evidence="8">
    <location>
        <begin position="305"/>
        <end position="324"/>
    </location>
</feature>
<keyword evidence="3" id="KW-0813">Transport</keyword>
<dbReference type="VEuPathDB" id="FungiDB:EYZ11_006504"/>
<dbReference type="Pfam" id="PF07690">
    <property type="entry name" value="MFS_1"/>
    <property type="match status" value="1"/>
</dbReference>
<dbReference type="SUPFAM" id="SSF103473">
    <property type="entry name" value="MFS general substrate transporter"/>
    <property type="match status" value="1"/>
</dbReference>
<dbReference type="InterPro" id="IPR020846">
    <property type="entry name" value="MFS_dom"/>
</dbReference>
<feature type="transmembrane region" description="Helical" evidence="8">
    <location>
        <begin position="185"/>
        <end position="208"/>
    </location>
</feature>
<feature type="compositionally biased region" description="Basic and acidic residues" evidence="7">
    <location>
        <begin position="99"/>
        <end position="109"/>
    </location>
</feature>
<feature type="transmembrane region" description="Helical" evidence="8">
    <location>
        <begin position="512"/>
        <end position="533"/>
    </location>
</feature>
<dbReference type="EMBL" id="QUQM01000008">
    <property type="protein sequence ID" value="KAA8642669.1"/>
    <property type="molecule type" value="Genomic_DNA"/>
</dbReference>
<dbReference type="InterPro" id="IPR011701">
    <property type="entry name" value="MFS"/>
</dbReference>
<feature type="compositionally biased region" description="Polar residues" evidence="7">
    <location>
        <begin position="114"/>
        <end position="128"/>
    </location>
</feature>
<evidence type="ECO:0000313" key="11">
    <source>
        <dbReference type="Proteomes" id="UP000324241"/>
    </source>
</evidence>
<feature type="domain" description="Major facilitator superfamily (MFS) profile" evidence="9">
    <location>
        <begin position="151"/>
        <end position="607"/>
    </location>
</feature>
<evidence type="ECO:0000256" key="3">
    <source>
        <dbReference type="ARBA" id="ARBA00022448"/>
    </source>
</evidence>
<dbReference type="GO" id="GO:0022857">
    <property type="term" value="F:transmembrane transporter activity"/>
    <property type="evidence" value="ECO:0007669"/>
    <property type="project" value="InterPro"/>
</dbReference>
<evidence type="ECO:0000256" key="8">
    <source>
        <dbReference type="SAM" id="Phobius"/>
    </source>
</evidence>
<dbReference type="AlphaFoldDB" id="A0A5M9MDQ5"/>
<dbReference type="RefSeq" id="XP_033422031.1">
    <property type="nucleotide sequence ID" value="XM_033576176.1"/>
</dbReference>
<proteinExistence type="inferred from homology"/>
<feature type="transmembrane region" description="Helical" evidence="8">
    <location>
        <begin position="345"/>
        <end position="366"/>
    </location>
</feature>
<evidence type="ECO:0000313" key="10">
    <source>
        <dbReference type="EMBL" id="KAA8642669.1"/>
    </source>
</evidence>
<feature type="transmembrane region" description="Helical" evidence="8">
    <location>
        <begin position="621"/>
        <end position="642"/>
    </location>
</feature>
<feature type="transmembrane region" description="Helical" evidence="8">
    <location>
        <begin position="545"/>
        <end position="568"/>
    </location>
</feature>
<dbReference type="PROSITE" id="PS50850">
    <property type="entry name" value="MFS"/>
    <property type="match status" value="1"/>
</dbReference>
<dbReference type="Proteomes" id="UP000324241">
    <property type="component" value="Unassembled WGS sequence"/>
</dbReference>
<evidence type="ECO:0000256" key="6">
    <source>
        <dbReference type="ARBA" id="ARBA00023136"/>
    </source>
</evidence>
<gene>
    <name evidence="10" type="ORF">ATNIH1004_011614</name>
</gene>
<dbReference type="Gene3D" id="1.20.1250.20">
    <property type="entry name" value="MFS general substrate transporter like domains"/>
    <property type="match status" value="1"/>
</dbReference>
<feature type="transmembrane region" description="Helical" evidence="8">
    <location>
        <begin position="450"/>
        <end position="470"/>
    </location>
</feature>
<feature type="transmembrane region" description="Helical" evidence="8">
    <location>
        <begin position="241"/>
        <end position="266"/>
    </location>
</feature>
<evidence type="ECO:0000256" key="1">
    <source>
        <dbReference type="ARBA" id="ARBA00004141"/>
    </source>
</evidence>
<sequence length="650" mass="69113">MRHWTPNNGGGESWKAAKPKSTQLQLRIAEVSHTSRESAAFGAGSSPPVPAQLHMLSQSSHVTRPRPGLRDSTGREAASTSSAEIPTRIMSLPVNSTDEPDKRDADEKLAVTGPSPTESVSIAYNGSDTPEEEDASGGVGREMSNLRWFVVCVGLYLTAFLYGLDSTIAADVQGPILASLGELRLLPWVGTGFLLGSVATVSLFGSLYTKIEVKWLYLGSILTFEVGSAICGAAPNMQAMVVGRVVAGIGGSGVYLGGISYISVFVSAARRPIYTALISTFWGLGAILGPVIGGAFAQSPATWRWAFYINLVLGGVTAPIYIFCLPRHGTHRHEKILPRIRNLDWLGAILNAATYSLFIISCTYSGSTWPWNSGSIIALWVMTGVTIVLFALQQWTAFLTTKEDRIYPVWCLKSRSLILLYIGTAGSSAVLQCNIYYIPLFFEFTKGDDAIAVSARLLPFIFLMIFSSLFSGTLLPRFNVYAVWYLFSGIIALAGSVLLFEISTGTPPRNIYGFEILTGIGCGLTFQAAYAIAMSKSPPEKATSILGFINVAQLGGGALALAIAGTVFQNVGFDTLQTALGGRGYAAGEIREALGGGYSAILNDGTPEVRAIASEAIGTTIANVFGISIGGSAAVLGAGLLMRWERVKLS</sequence>
<evidence type="ECO:0000256" key="4">
    <source>
        <dbReference type="ARBA" id="ARBA00022692"/>
    </source>
</evidence>
<dbReference type="GO" id="GO:0005886">
    <property type="term" value="C:plasma membrane"/>
    <property type="evidence" value="ECO:0007669"/>
    <property type="project" value="TreeGrafter"/>
</dbReference>
<feature type="transmembrane region" description="Helical" evidence="8">
    <location>
        <begin position="273"/>
        <end position="293"/>
    </location>
</feature>
<dbReference type="PANTHER" id="PTHR23501:SF12">
    <property type="entry name" value="MAJOR FACILITATOR SUPERFAMILY (MFS) PROFILE DOMAIN-CONTAINING PROTEIN-RELATED"/>
    <property type="match status" value="1"/>
</dbReference>
<comment type="caution">
    <text evidence="10">The sequence shown here is derived from an EMBL/GenBank/DDBJ whole genome shotgun (WGS) entry which is preliminary data.</text>
</comment>
<feature type="transmembrane region" description="Helical" evidence="8">
    <location>
        <begin position="418"/>
        <end position="438"/>
    </location>
</feature>
<protein>
    <recommendedName>
        <fullName evidence="9">Major facilitator superfamily (MFS) profile domain-containing protein</fullName>
    </recommendedName>
</protein>
<feature type="transmembrane region" description="Helical" evidence="8">
    <location>
        <begin position="378"/>
        <end position="398"/>
    </location>
</feature>
<comment type="subcellular location">
    <subcellularLocation>
        <location evidence="1">Membrane</location>
        <topology evidence="1">Multi-pass membrane protein</topology>
    </subcellularLocation>
</comment>
<dbReference type="OrthoDB" id="10021397at2759"/>
<feature type="transmembrane region" description="Helical" evidence="8">
    <location>
        <begin position="482"/>
        <end position="500"/>
    </location>
</feature>
<accession>A0A5M9MDQ5</accession>
<dbReference type="InterPro" id="IPR036259">
    <property type="entry name" value="MFS_trans_sf"/>
</dbReference>
<reference evidence="10 11" key="1">
    <citation type="submission" date="2019-08" db="EMBL/GenBank/DDBJ databases">
        <title>The genome sequence of a newly discovered highly antifungal drug resistant Aspergillus species, Aspergillus tanneri NIH 1004.</title>
        <authorList>
            <person name="Mounaud S."/>
            <person name="Singh I."/>
            <person name="Joardar V."/>
            <person name="Pakala S."/>
            <person name="Pakala S."/>
            <person name="Venepally P."/>
            <person name="Chung J.K."/>
            <person name="Losada L."/>
            <person name="Nierman W.C."/>
        </authorList>
    </citation>
    <scope>NUCLEOTIDE SEQUENCE [LARGE SCALE GENOMIC DNA]</scope>
    <source>
        <strain evidence="10 11">NIH1004</strain>
    </source>
</reference>
<evidence type="ECO:0000256" key="2">
    <source>
        <dbReference type="ARBA" id="ARBA00007520"/>
    </source>
</evidence>
<keyword evidence="6 8" id="KW-0472">Membrane</keyword>
<feature type="transmembrane region" description="Helical" evidence="8">
    <location>
        <begin position="215"/>
        <end position="235"/>
    </location>
</feature>
<organism evidence="10 11">
    <name type="scientific">Aspergillus tanneri</name>
    <dbReference type="NCBI Taxonomy" id="1220188"/>
    <lineage>
        <taxon>Eukaryota</taxon>
        <taxon>Fungi</taxon>
        <taxon>Dikarya</taxon>
        <taxon>Ascomycota</taxon>
        <taxon>Pezizomycotina</taxon>
        <taxon>Eurotiomycetes</taxon>
        <taxon>Eurotiomycetidae</taxon>
        <taxon>Eurotiales</taxon>
        <taxon>Aspergillaceae</taxon>
        <taxon>Aspergillus</taxon>
        <taxon>Aspergillus subgen. Circumdati</taxon>
    </lineage>
</organism>
<evidence type="ECO:0000256" key="5">
    <source>
        <dbReference type="ARBA" id="ARBA00022989"/>
    </source>
</evidence>
<keyword evidence="4 8" id="KW-0812">Transmembrane</keyword>